<proteinExistence type="predicted"/>
<organism evidence="4 5">
    <name type="scientific">Roseibium algae</name>
    <dbReference type="NCBI Taxonomy" id="3123038"/>
    <lineage>
        <taxon>Bacteria</taxon>
        <taxon>Pseudomonadati</taxon>
        <taxon>Pseudomonadota</taxon>
        <taxon>Alphaproteobacteria</taxon>
        <taxon>Hyphomicrobiales</taxon>
        <taxon>Stappiaceae</taxon>
        <taxon>Roseibium</taxon>
    </lineage>
</organism>
<reference evidence="4 5" key="1">
    <citation type="submission" date="2024-02" db="EMBL/GenBank/DDBJ databases">
        <title>Roseibium algae sp. nov., isolated from marine alga (Grateloupia sp.), showing potential in myo-inositol conversion.</title>
        <authorList>
            <person name="Wang Y."/>
        </authorList>
    </citation>
    <scope>NUCLEOTIDE SEQUENCE [LARGE SCALE GENOMIC DNA]</scope>
    <source>
        <strain evidence="4 5">H3510</strain>
    </source>
</reference>
<gene>
    <name evidence="4" type="ORF">V6575_02195</name>
</gene>
<evidence type="ECO:0000256" key="1">
    <source>
        <dbReference type="ARBA" id="ARBA00023002"/>
    </source>
</evidence>
<evidence type="ECO:0000259" key="3">
    <source>
        <dbReference type="Pfam" id="PF02826"/>
    </source>
</evidence>
<dbReference type="Pfam" id="PF02826">
    <property type="entry name" value="2-Hacid_dh_C"/>
    <property type="match status" value="1"/>
</dbReference>
<dbReference type="EMBL" id="JBAKIA010000001">
    <property type="protein sequence ID" value="MEJ8472886.1"/>
    <property type="molecule type" value="Genomic_DNA"/>
</dbReference>
<dbReference type="InterPro" id="IPR036291">
    <property type="entry name" value="NAD(P)-bd_dom_sf"/>
</dbReference>
<dbReference type="PANTHER" id="PTHR43333">
    <property type="entry name" value="2-HACID_DH_C DOMAIN-CONTAINING PROTEIN"/>
    <property type="match status" value="1"/>
</dbReference>
<evidence type="ECO:0000313" key="5">
    <source>
        <dbReference type="Proteomes" id="UP001385499"/>
    </source>
</evidence>
<evidence type="ECO:0000256" key="2">
    <source>
        <dbReference type="ARBA" id="ARBA00023027"/>
    </source>
</evidence>
<dbReference type="InterPro" id="IPR006140">
    <property type="entry name" value="D-isomer_DH_NAD-bd"/>
</dbReference>
<dbReference type="PANTHER" id="PTHR43333:SF1">
    <property type="entry name" value="D-ISOMER SPECIFIC 2-HYDROXYACID DEHYDROGENASE NAD-BINDING DOMAIN-CONTAINING PROTEIN"/>
    <property type="match status" value="1"/>
</dbReference>
<feature type="domain" description="D-isomer specific 2-hydroxyacid dehydrogenase NAD-binding" evidence="3">
    <location>
        <begin position="110"/>
        <end position="287"/>
    </location>
</feature>
<keyword evidence="1" id="KW-0560">Oxidoreductase</keyword>
<name>A0ABU8TFJ9_9HYPH</name>
<protein>
    <submittedName>
        <fullName evidence="4">NAD(P)-dependent oxidoreductase</fullName>
    </submittedName>
</protein>
<keyword evidence="2" id="KW-0520">NAD</keyword>
<dbReference type="Gene3D" id="3.40.50.720">
    <property type="entry name" value="NAD(P)-binding Rossmann-like Domain"/>
    <property type="match status" value="2"/>
</dbReference>
<dbReference type="RefSeq" id="WP_340272379.1">
    <property type="nucleotide sequence ID" value="NZ_JBAKIA010000001.1"/>
</dbReference>
<accession>A0ABU8TFJ9</accession>
<dbReference type="SUPFAM" id="SSF51735">
    <property type="entry name" value="NAD(P)-binding Rossmann-fold domains"/>
    <property type="match status" value="1"/>
</dbReference>
<comment type="caution">
    <text evidence="4">The sequence shown here is derived from an EMBL/GenBank/DDBJ whole genome shotgun (WGS) entry which is preliminary data.</text>
</comment>
<keyword evidence="5" id="KW-1185">Reference proteome</keyword>
<dbReference type="Proteomes" id="UP001385499">
    <property type="component" value="Unassembled WGS sequence"/>
</dbReference>
<evidence type="ECO:0000313" key="4">
    <source>
        <dbReference type="EMBL" id="MEJ8472886.1"/>
    </source>
</evidence>
<sequence length="322" mass="35347">MTQGNVIEGVYIGNRFNLEKLFGKVFADYSDQVRLRHPHEIEDPEAIRFALAWHPDDDAFTPYPNLSLVSSIAAGVDSLVSCPSLPQTAHVTRIRDEAQADLMAGFAVWQVIWHHRNMGQYIRQQATPKWWQHPLDTPPKDYTVGILGYGLMGKAIARAITAAGFPVVAAVRTSKTNDADSEIGVRFETGADAIQRVAAQSQVLINVLPLTPETENILNADLFNQMSHGARLIQLGRGQQLVDDDLDTAISTGQIGGASLDVFRKEPLPEDHPWWSNEKILITPHQASDSSRALVAQQVTAAAIETVAGRVPANTVDRNQGY</sequence>